<dbReference type="InterPro" id="IPR026851">
    <property type="entry name" value="Dna2/JHS1_DEXXQ-box"/>
</dbReference>
<dbReference type="InterPro" id="IPR047187">
    <property type="entry name" value="SF1_C_Upf1"/>
</dbReference>
<evidence type="ECO:0000256" key="4">
    <source>
        <dbReference type="ARBA" id="ARBA00022705"/>
    </source>
</evidence>
<feature type="region of interest" description="Disordered" evidence="20">
    <location>
        <begin position="1"/>
        <end position="26"/>
    </location>
</feature>
<dbReference type="SUPFAM" id="SSF52540">
    <property type="entry name" value="P-loop containing nucleoside triphosphate hydrolases"/>
    <property type="match status" value="1"/>
</dbReference>
<dbReference type="InterPro" id="IPR027417">
    <property type="entry name" value="P-loop_NTPase"/>
</dbReference>
<evidence type="ECO:0000256" key="5">
    <source>
        <dbReference type="ARBA" id="ARBA00022722"/>
    </source>
</evidence>
<comment type="similarity">
    <text evidence="2 19">Belongs to the DNA2/NAM7 helicase family.</text>
</comment>
<protein>
    <recommendedName>
        <fullName evidence="19">DNA replication ATP-dependent helicase/nuclease</fullName>
        <ecNumber evidence="19">3.1.-.-</ecNumber>
        <ecNumber evidence="19">3.6.4.12</ecNumber>
    </recommendedName>
</protein>
<keyword evidence="15 19" id="KW-0234">DNA repair</keyword>
<keyword evidence="3 19" id="KW-0004">4Fe-4S</keyword>
<comment type="catalytic activity">
    <reaction evidence="18 19">
        <text>ATP + H2O = ADP + phosphate + H(+)</text>
        <dbReference type="Rhea" id="RHEA:13065"/>
        <dbReference type="ChEBI" id="CHEBI:15377"/>
        <dbReference type="ChEBI" id="CHEBI:15378"/>
        <dbReference type="ChEBI" id="CHEBI:30616"/>
        <dbReference type="ChEBI" id="CHEBI:43474"/>
        <dbReference type="ChEBI" id="CHEBI:456216"/>
        <dbReference type="EC" id="3.6.4.12"/>
    </reaction>
</comment>
<feature type="domain" description="DNA2/NAM7 helicase-like C-terminal" evidence="24">
    <location>
        <begin position="816"/>
        <end position="1026"/>
    </location>
</feature>
<dbReference type="InterPro" id="IPR014808">
    <property type="entry name" value="DNA_replication_fac_Dna2_N"/>
</dbReference>
<keyword evidence="8 19" id="KW-0227">DNA damage</keyword>
<comment type="caution">
    <text evidence="25">The sequence shown here is derived from an EMBL/GenBank/DDBJ whole genome shotgun (WGS) entry which is preliminary data.</text>
</comment>
<name>A0ABR1ANR8_POLSC</name>
<dbReference type="Pfam" id="PF13086">
    <property type="entry name" value="AAA_11"/>
    <property type="match status" value="2"/>
</dbReference>
<evidence type="ECO:0000256" key="14">
    <source>
        <dbReference type="ARBA" id="ARBA00023125"/>
    </source>
</evidence>
<dbReference type="CDD" id="cd18041">
    <property type="entry name" value="DEXXQc_DNA2"/>
    <property type="match status" value="1"/>
</dbReference>
<evidence type="ECO:0000256" key="18">
    <source>
        <dbReference type="ARBA" id="ARBA00047995"/>
    </source>
</evidence>
<proteinExistence type="inferred from homology"/>
<dbReference type="InterPro" id="IPR041677">
    <property type="entry name" value="DNA2/NAM7_AAA_11"/>
</dbReference>
<keyword evidence="7 19" id="KW-0547">Nucleotide-binding</keyword>
<evidence type="ECO:0000259" key="23">
    <source>
        <dbReference type="Pfam" id="PF13086"/>
    </source>
</evidence>
<evidence type="ECO:0000256" key="13">
    <source>
        <dbReference type="ARBA" id="ARBA00023014"/>
    </source>
</evidence>
<keyword evidence="4 19" id="KW-0235">DNA replication</keyword>
<evidence type="ECO:0000259" key="22">
    <source>
        <dbReference type="Pfam" id="PF08696"/>
    </source>
</evidence>
<evidence type="ECO:0000256" key="9">
    <source>
        <dbReference type="ARBA" id="ARBA00022801"/>
    </source>
</evidence>
<feature type="domain" description="DNA2/NAM7 helicase helicase" evidence="23">
    <location>
        <begin position="641"/>
        <end position="734"/>
    </location>
</feature>
<keyword evidence="14 19" id="KW-0238">DNA-binding</keyword>
<evidence type="ECO:0000256" key="2">
    <source>
        <dbReference type="ARBA" id="ARBA00007913"/>
    </source>
</evidence>
<feature type="domain" description="DNA replication factor Dna2 N-terminal" evidence="22">
    <location>
        <begin position="155"/>
        <end position="351"/>
    </location>
</feature>
<dbReference type="PANTHER" id="PTHR10887">
    <property type="entry name" value="DNA2/NAM7 HELICASE FAMILY"/>
    <property type="match status" value="1"/>
</dbReference>
<dbReference type="InterPro" id="IPR011604">
    <property type="entry name" value="PDDEXK-like_dom_sf"/>
</dbReference>
<comment type="cofactor">
    <cofactor evidence="1">
        <name>[4Fe-4S] cluster</name>
        <dbReference type="ChEBI" id="CHEBI:49883"/>
    </cofactor>
</comment>
<dbReference type="PANTHER" id="PTHR10887:SF433">
    <property type="entry name" value="DNA REPLICATION ATP-DEPENDENT HELICASE_NUCLEASE DNA2"/>
    <property type="match status" value="1"/>
</dbReference>
<dbReference type="Pfam" id="PF13087">
    <property type="entry name" value="AAA_12"/>
    <property type="match status" value="1"/>
</dbReference>
<dbReference type="Pfam" id="PF01930">
    <property type="entry name" value="Cas_Cas4"/>
    <property type="match status" value="1"/>
</dbReference>
<keyword evidence="9 19" id="KW-0378">Hydrolase</keyword>
<evidence type="ECO:0000256" key="1">
    <source>
        <dbReference type="ARBA" id="ARBA00001966"/>
    </source>
</evidence>
<keyword evidence="6 19" id="KW-0479">Metal-binding</keyword>
<accession>A0ABR1ANR8</accession>
<evidence type="ECO:0000256" key="8">
    <source>
        <dbReference type="ARBA" id="ARBA00022763"/>
    </source>
</evidence>
<evidence type="ECO:0000256" key="10">
    <source>
        <dbReference type="ARBA" id="ARBA00022806"/>
    </source>
</evidence>
<dbReference type="Proteomes" id="UP001359485">
    <property type="component" value="Unassembled WGS sequence"/>
</dbReference>
<sequence length="1067" mass="121190">MIQSKISSFWASRPGGSRENENGQVNFRKRKIDEEYFGQQKTAVKKMTLYVNTASPDMFAKKTNENASSSIVEDQYLDEFAFEDFENNPFLSPKKDKSPKKGGILTENCSQSSDEENWRLELSDVSFESPVRCTILKFAVVTTGGFEQVLQVKDEKTGKKGICRLRDVWTCTSLSENDVVVIQTSPSKDGWVVDNKTGYLILHPNVILSSTSLVKGMFCLRRGVLSNFYGGVEVGSNGRMLIGRMVHELLQRCLRIPSCTEADLADMVTTFLQASDYLKDLYFSDMNMHEIQKEVESFVPCIRHFLNVYINKKIKPGGKNFAGSIEEVLDIEELIKSPNLGFQGRIDATVKIKSLVRENLAPMELKTGRASFSAEHRSQVILYVLLMNEIGRKVESGLLLYLKDGIMEEVLPTRDEVRNLFLLRNRLVGYYKSIRANDLPEPIRSSSCGRCPYERVCVTNLKTESFYETHPLRSVDIPDIKPSHVDYFMRWNQLLWLEYGHVMDEDVEDIDNLQLKANIEKLGNQYKHHFIAPAIKKPLLEGTFVTLFEGSNCVGKGNVIKCTGSECSVLLDHKLDSSSEKFRICIFKLKFLNMYLSNLGLLLEERFQNLRELIVDKRKPTFQEKLDKKTFKERCLKKLLNLNKEQQKAVLKSLVSNDYLLIKGPPGTGKTETIVALIRIFVALQKKVLLAGHTNSSVDNILLRLNDVEFLRLGSLKSSNSKIHSHCYTNLIKGCTKASDVEKLFNRSVIATTCLAMDDDFVGKMKFDVCIVDESSQVLQCEILRPLFTSKKFILVGDEDQLPPVINNKKAKKSGMDESMFERLRDAEATVELRLQYRMNSRINSLANSITYGGLITCAEDVVANGTITIKNVGVYEKSEEWMRYVLSPSLKRSVVFIDTCNYFGWKGIETPERARSSRLEASILKRILTRMVDCGLPPEEIGVIAPFSDQVTLLKESLQVGFLSDIELNTVDQYQGRDKDVILFSCGKENQVNVEASEFEILNDMKRMTVAVTRAKHKLILVGDKRTMAKYGPFQKLFESLEESEFLRLSEGEKGFLWKEEDFPAA</sequence>
<keyword evidence="16 19" id="KW-0539">Nucleus</keyword>
<evidence type="ECO:0000256" key="7">
    <source>
        <dbReference type="ARBA" id="ARBA00022741"/>
    </source>
</evidence>
<keyword evidence="10 19" id="KW-0347">Helicase</keyword>
<feature type="domain" description="DUF83" evidence="21">
    <location>
        <begin position="356"/>
        <end position="458"/>
    </location>
</feature>
<dbReference type="EC" id="3.6.4.12" evidence="19"/>
<keyword evidence="13 19" id="KW-0411">Iron-sulfur</keyword>
<keyword evidence="17 19" id="KW-0511">Multifunctional enzyme</keyword>
<feature type="domain" description="DNA2/NAM7 helicase helicase" evidence="23">
    <location>
        <begin position="743"/>
        <end position="807"/>
    </location>
</feature>
<evidence type="ECO:0000313" key="26">
    <source>
        <dbReference type="Proteomes" id="UP001359485"/>
    </source>
</evidence>
<dbReference type="InterPro" id="IPR045055">
    <property type="entry name" value="DNA2/NAM7-like"/>
</dbReference>
<dbReference type="Gene3D" id="3.90.320.10">
    <property type="match status" value="1"/>
</dbReference>
<keyword evidence="19" id="KW-0158">Chromosome</keyword>
<keyword evidence="12 19" id="KW-0408">Iron</keyword>
<dbReference type="Pfam" id="PF08696">
    <property type="entry name" value="Dna2"/>
    <property type="match status" value="1"/>
</dbReference>
<evidence type="ECO:0000313" key="25">
    <source>
        <dbReference type="EMBL" id="KAK6624091.1"/>
    </source>
</evidence>
<evidence type="ECO:0000256" key="17">
    <source>
        <dbReference type="ARBA" id="ARBA00023268"/>
    </source>
</evidence>
<evidence type="ECO:0000256" key="16">
    <source>
        <dbReference type="ARBA" id="ARBA00023242"/>
    </source>
</evidence>
<feature type="compositionally biased region" description="Polar residues" evidence="20">
    <location>
        <begin position="1"/>
        <end position="10"/>
    </location>
</feature>
<evidence type="ECO:0000256" key="6">
    <source>
        <dbReference type="ARBA" id="ARBA00022723"/>
    </source>
</evidence>
<evidence type="ECO:0000259" key="21">
    <source>
        <dbReference type="Pfam" id="PF01930"/>
    </source>
</evidence>
<comment type="function">
    <text evidence="19">Key enzyme involved in DNA replication and DNA repair. Involved in Okazaki fragments processing by cleaving long flaps that escape FEN1: flaps that are longer than 27 nucleotides are coated by replication protein A complex (RPA), leading to recruit DNA2 which cleaves the flap until it is too short to bind RPA and becomes a substrate for FEN1. Also involved in 5'-end resection of DNA during double-strand break (DSB) repair by mediating the cleavage of 5'-ssDNA.</text>
</comment>
<dbReference type="CDD" id="cd22318">
    <property type="entry name" value="DNA2_N-like"/>
    <property type="match status" value="1"/>
</dbReference>
<dbReference type="EC" id="3.1.-.-" evidence="19"/>
<dbReference type="EMBL" id="JAWJWF010000046">
    <property type="protein sequence ID" value="KAK6624091.1"/>
    <property type="molecule type" value="Genomic_DNA"/>
</dbReference>
<keyword evidence="11 19" id="KW-0067">ATP-binding</keyword>
<organism evidence="25 26">
    <name type="scientific">Polyplax serrata</name>
    <name type="common">Common mouse louse</name>
    <dbReference type="NCBI Taxonomy" id="468196"/>
    <lineage>
        <taxon>Eukaryota</taxon>
        <taxon>Metazoa</taxon>
        <taxon>Ecdysozoa</taxon>
        <taxon>Arthropoda</taxon>
        <taxon>Hexapoda</taxon>
        <taxon>Insecta</taxon>
        <taxon>Pterygota</taxon>
        <taxon>Neoptera</taxon>
        <taxon>Paraneoptera</taxon>
        <taxon>Psocodea</taxon>
        <taxon>Troctomorpha</taxon>
        <taxon>Phthiraptera</taxon>
        <taxon>Anoplura</taxon>
        <taxon>Polyplacidae</taxon>
        <taxon>Polyplax</taxon>
    </lineage>
</organism>
<dbReference type="InterPro" id="IPR041679">
    <property type="entry name" value="DNA2/NAM7-like_C"/>
</dbReference>
<evidence type="ECO:0000256" key="19">
    <source>
        <dbReference type="RuleBase" id="RU367041"/>
    </source>
</evidence>
<evidence type="ECO:0000256" key="15">
    <source>
        <dbReference type="ARBA" id="ARBA00023204"/>
    </source>
</evidence>
<evidence type="ECO:0000256" key="20">
    <source>
        <dbReference type="SAM" id="MobiDB-lite"/>
    </source>
</evidence>
<evidence type="ECO:0000259" key="24">
    <source>
        <dbReference type="Pfam" id="PF13087"/>
    </source>
</evidence>
<evidence type="ECO:0000256" key="12">
    <source>
        <dbReference type="ARBA" id="ARBA00023004"/>
    </source>
</evidence>
<evidence type="ECO:0000256" key="3">
    <source>
        <dbReference type="ARBA" id="ARBA00022485"/>
    </source>
</evidence>
<evidence type="ECO:0000256" key="11">
    <source>
        <dbReference type="ARBA" id="ARBA00022840"/>
    </source>
</evidence>
<keyword evidence="5 19" id="KW-0540">Nuclease</keyword>
<keyword evidence="26" id="KW-1185">Reference proteome</keyword>
<dbReference type="CDD" id="cd18808">
    <property type="entry name" value="SF1_C_Upf1"/>
    <property type="match status" value="1"/>
</dbReference>
<dbReference type="Gene3D" id="3.40.50.300">
    <property type="entry name" value="P-loop containing nucleotide triphosphate hydrolases"/>
    <property type="match status" value="2"/>
</dbReference>
<dbReference type="InterPro" id="IPR022765">
    <property type="entry name" value="Dna2/Cas4_DUF83"/>
</dbReference>
<gene>
    <name evidence="25" type="ORF">RUM44_010949</name>
</gene>
<reference evidence="25 26" key="1">
    <citation type="submission" date="2023-09" db="EMBL/GenBank/DDBJ databases">
        <title>Genomes of two closely related lineages of the louse Polyplax serrata with different host specificities.</title>
        <authorList>
            <person name="Martinu J."/>
            <person name="Tarabai H."/>
            <person name="Stefka J."/>
            <person name="Hypsa V."/>
        </authorList>
    </citation>
    <scope>NUCLEOTIDE SEQUENCE [LARGE SCALE GENOMIC DNA]</scope>
    <source>
        <strain evidence="25">98ZLc_SE</strain>
    </source>
</reference>
<comment type="subcellular location">
    <subcellularLocation>
        <location evidence="19">Nucleus</location>
    </subcellularLocation>
    <subcellularLocation>
        <location evidence="19">Chromosome</location>
    </subcellularLocation>
</comment>